<comment type="caution">
    <text evidence="6">Lacks conserved residue(s) required for the propagation of feature annotation.</text>
</comment>
<dbReference type="PROSITE" id="PS51892">
    <property type="entry name" value="SUBTILASE"/>
    <property type="match status" value="1"/>
</dbReference>
<dbReference type="GO" id="GO:0006508">
    <property type="term" value="P:proteolysis"/>
    <property type="evidence" value="ECO:0007669"/>
    <property type="project" value="UniProtKB-KW"/>
</dbReference>
<dbReference type="AlphaFoldDB" id="A0A8X8Z9W4"/>
<evidence type="ECO:0000256" key="2">
    <source>
        <dbReference type="ARBA" id="ARBA00022670"/>
    </source>
</evidence>
<keyword evidence="2" id="KW-0645">Protease</keyword>
<keyword evidence="3" id="KW-0732">Signal</keyword>
<dbReference type="Pfam" id="PF00082">
    <property type="entry name" value="Peptidase_S8"/>
    <property type="match status" value="1"/>
</dbReference>
<dbReference type="GO" id="GO:0004252">
    <property type="term" value="F:serine-type endopeptidase activity"/>
    <property type="evidence" value="ECO:0007669"/>
    <property type="project" value="InterPro"/>
</dbReference>
<reference evidence="8" key="1">
    <citation type="submission" date="2018-01" db="EMBL/GenBank/DDBJ databases">
        <authorList>
            <person name="Mao J.F."/>
        </authorList>
    </citation>
    <scope>NUCLEOTIDE SEQUENCE</scope>
    <source>
        <strain evidence="8">Huo1</strain>
        <tissue evidence="8">Leaf</tissue>
    </source>
</reference>
<dbReference type="SUPFAM" id="SSF52743">
    <property type="entry name" value="Subtilisin-like"/>
    <property type="match status" value="1"/>
</dbReference>
<keyword evidence="5" id="KW-0720">Serine protease</keyword>
<dbReference type="InterPro" id="IPR036852">
    <property type="entry name" value="Peptidase_S8/S53_dom_sf"/>
</dbReference>
<reference evidence="8" key="2">
    <citation type="submission" date="2020-08" db="EMBL/GenBank/DDBJ databases">
        <title>Plant Genome Project.</title>
        <authorList>
            <person name="Zhang R.-G."/>
        </authorList>
    </citation>
    <scope>NUCLEOTIDE SEQUENCE</scope>
    <source>
        <strain evidence="8">Huo1</strain>
        <tissue evidence="8">Leaf</tissue>
    </source>
</reference>
<dbReference type="InterPro" id="IPR023828">
    <property type="entry name" value="Peptidase_S8_Ser-AS"/>
</dbReference>
<feature type="domain" description="Peptidase S8/S53" evidence="7">
    <location>
        <begin position="10"/>
        <end position="110"/>
    </location>
</feature>
<dbReference type="PANTHER" id="PTHR10795">
    <property type="entry name" value="PROPROTEIN CONVERTASE SUBTILISIN/KEXIN"/>
    <property type="match status" value="1"/>
</dbReference>
<comment type="similarity">
    <text evidence="1 6">Belongs to the peptidase S8 family.</text>
</comment>
<evidence type="ECO:0000256" key="6">
    <source>
        <dbReference type="PROSITE-ProRule" id="PRU01240"/>
    </source>
</evidence>
<evidence type="ECO:0000259" key="7">
    <source>
        <dbReference type="Pfam" id="PF00082"/>
    </source>
</evidence>
<dbReference type="Proteomes" id="UP000298416">
    <property type="component" value="Unassembled WGS sequence"/>
</dbReference>
<evidence type="ECO:0000313" key="8">
    <source>
        <dbReference type="EMBL" id="KAG6396823.1"/>
    </source>
</evidence>
<name>A0A8X8Z9W4_SALSN</name>
<organism evidence="8">
    <name type="scientific">Salvia splendens</name>
    <name type="common">Scarlet sage</name>
    <dbReference type="NCBI Taxonomy" id="180675"/>
    <lineage>
        <taxon>Eukaryota</taxon>
        <taxon>Viridiplantae</taxon>
        <taxon>Streptophyta</taxon>
        <taxon>Embryophyta</taxon>
        <taxon>Tracheophyta</taxon>
        <taxon>Spermatophyta</taxon>
        <taxon>Magnoliopsida</taxon>
        <taxon>eudicotyledons</taxon>
        <taxon>Gunneridae</taxon>
        <taxon>Pentapetalae</taxon>
        <taxon>asterids</taxon>
        <taxon>lamiids</taxon>
        <taxon>Lamiales</taxon>
        <taxon>Lamiaceae</taxon>
        <taxon>Nepetoideae</taxon>
        <taxon>Mentheae</taxon>
        <taxon>Salviinae</taxon>
        <taxon>Salvia</taxon>
        <taxon>Salvia subgen. Calosphace</taxon>
        <taxon>core Calosphace</taxon>
    </lineage>
</organism>
<evidence type="ECO:0000256" key="5">
    <source>
        <dbReference type="ARBA" id="ARBA00022825"/>
    </source>
</evidence>
<dbReference type="Gene3D" id="3.40.50.200">
    <property type="entry name" value="Peptidase S8/S53 domain"/>
    <property type="match status" value="1"/>
</dbReference>
<sequence>METALLESHEGARITQTVTVQPTKPAPEMAMFSSAGPNIINQTPGVNVLEASSPLATAHTAGRSIDYNIISGTSTSCPHVSALAAIIKSVRPSWSPAAIKSAIMKTATAHDNVRSSIRRHPNGTEASPFDYGSKHVNSAVAVDPGLVNDFDSSDVIDFLCRPWSAEEPHRTVAYYGERAAVYKAEVDSPGGAYVSVTLSFKQTGGKDV</sequence>
<gene>
    <name evidence="8" type="ORF">SASPL_142980</name>
</gene>
<keyword evidence="9" id="KW-1185">Reference proteome</keyword>
<evidence type="ECO:0000256" key="3">
    <source>
        <dbReference type="ARBA" id="ARBA00022729"/>
    </source>
</evidence>
<evidence type="ECO:0000256" key="1">
    <source>
        <dbReference type="ARBA" id="ARBA00011073"/>
    </source>
</evidence>
<evidence type="ECO:0000256" key="4">
    <source>
        <dbReference type="ARBA" id="ARBA00022801"/>
    </source>
</evidence>
<accession>A0A8X8Z9W4</accession>
<dbReference type="Gene3D" id="3.50.30.30">
    <property type="match status" value="1"/>
</dbReference>
<proteinExistence type="inferred from homology"/>
<dbReference type="EMBL" id="PNBA02000016">
    <property type="protein sequence ID" value="KAG6396823.1"/>
    <property type="molecule type" value="Genomic_DNA"/>
</dbReference>
<keyword evidence="4" id="KW-0378">Hydrolase</keyword>
<dbReference type="InterPro" id="IPR000209">
    <property type="entry name" value="Peptidase_S8/S53_dom"/>
</dbReference>
<comment type="caution">
    <text evidence="8">The sequence shown here is derived from an EMBL/GenBank/DDBJ whole genome shotgun (WGS) entry which is preliminary data.</text>
</comment>
<evidence type="ECO:0000313" key="9">
    <source>
        <dbReference type="Proteomes" id="UP000298416"/>
    </source>
</evidence>
<dbReference type="PROSITE" id="PS00138">
    <property type="entry name" value="SUBTILASE_SER"/>
    <property type="match status" value="1"/>
</dbReference>
<dbReference type="InterPro" id="IPR045051">
    <property type="entry name" value="SBT"/>
</dbReference>
<protein>
    <recommendedName>
        <fullName evidence="7">Peptidase S8/S53 domain-containing protein</fullName>
    </recommendedName>
</protein>